<evidence type="ECO:0000256" key="1">
    <source>
        <dbReference type="PROSITE-ProRule" id="PRU00339"/>
    </source>
</evidence>
<feature type="region of interest" description="Disordered" evidence="2">
    <location>
        <begin position="434"/>
        <end position="582"/>
    </location>
</feature>
<keyword evidence="3" id="KW-0812">Transmembrane</keyword>
<evidence type="ECO:0000313" key="5">
    <source>
        <dbReference type="EMBL" id="ALN82262.1"/>
    </source>
</evidence>
<dbReference type="SUPFAM" id="SSF53300">
    <property type="entry name" value="vWA-like"/>
    <property type="match status" value="1"/>
</dbReference>
<dbReference type="Pfam" id="PF13519">
    <property type="entry name" value="VWA_2"/>
    <property type="match status" value="1"/>
</dbReference>
<gene>
    <name evidence="5" type="ORF">LA76x_4146</name>
</gene>
<dbReference type="SMART" id="SM00327">
    <property type="entry name" value="VWA"/>
    <property type="match status" value="1"/>
</dbReference>
<name>A0A0S2FFH1_LYSAN</name>
<feature type="compositionally biased region" description="Low complexity" evidence="2">
    <location>
        <begin position="452"/>
        <end position="483"/>
    </location>
</feature>
<dbReference type="Pfam" id="PF00515">
    <property type="entry name" value="TPR_1"/>
    <property type="match status" value="1"/>
</dbReference>
<dbReference type="Gene3D" id="1.25.40.10">
    <property type="entry name" value="Tetratricopeptide repeat domain"/>
    <property type="match status" value="1"/>
</dbReference>
<dbReference type="PATRIC" id="fig|84531.8.peg.4154"/>
<feature type="compositionally biased region" description="Pro residues" evidence="2">
    <location>
        <begin position="484"/>
        <end position="495"/>
    </location>
</feature>
<proteinExistence type="predicted"/>
<feature type="transmembrane region" description="Helical" evidence="3">
    <location>
        <begin position="74"/>
        <end position="95"/>
    </location>
</feature>
<reference evidence="5 6" key="1">
    <citation type="journal article" date="2015" name="BMC Genomics">
        <title>Comparative genomics and metabolic profiling of the genus Lysobacter.</title>
        <authorList>
            <person name="de Bruijn I."/>
            <person name="Cheng X."/>
            <person name="de Jager V."/>
            <person name="Exposito R.G."/>
            <person name="Watrous J."/>
            <person name="Patel N."/>
            <person name="Postma J."/>
            <person name="Dorrestein P.C."/>
            <person name="Kobayashi D."/>
            <person name="Raaijmakers J.M."/>
        </authorList>
    </citation>
    <scope>NUCLEOTIDE SEQUENCE [LARGE SCALE GENOMIC DNA]</scope>
    <source>
        <strain evidence="5 6">76</strain>
    </source>
</reference>
<evidence type="ECO:0000256" key="2">
    <source>
        <dbReference type="SAM" id="MobiDB-lite"/>
    </source>
</evidence>
<organism evidence="5 6">
    <name type="scientific">Lysobacter antibioticus</name>
    <dbReference type="NCBI Taxonomy" id="84531"/>
    <lineage>
        <taxon>Bacteria</taxon>
        <taxon>Pseudomonadati</taxon>
        <taxon>Pseudomonadota</taxon>
        <taxon>Gammaproteobacteria</taxon>
        <taxon>Lysobacterales</taxon>
        <taxon>Lysobacteraceae</taxon>
        <taxon>Lysobacter</taxon>
    </lineage>
</organism>
<dbReference type="PANTHER" id="PTHR22550">
    <property type="entry name" value="SPORE GERMINATION PROTEIN"/>
    <property type="match status" value="1"/>
</dbReference>
<evidence type="ECO:0000313" key="6">
    <source>
        <dbReference type="Proteomes" id="UP000060787"/>
    </source>
</evidence>
<dbReference type="PANTHER" id="PTHR22550:SF14">
    <property type="entry name" value="VWFA DOMAIN-CONTAINING PROTEIN"/>
    <property type="match status" value="1"/>
</dbReference>
<dbReference type="eggNOG" id="COG2304">
    <property type="taxonomic scope" value="Bacteria"/>
</dbReference>
<evidence type="ECO:0000259" key="4">
    <source>
        <dbReference type="PROSITE" id="PS50234"/>
    </source>
</evidence>
<dbReference type="SMART" id="SM00028">
    <property type="entry name" value="TPR"/>
    <property type="match status" value="1"/>
</dbReference>
<protein>
    <submittedName>
        <fullName evidence="5">von Willebrand factor type A domain protein</fullName>
    </submittedName>
</protein>
<dbReference type="Gene3D" id="3.40.50.410">
    <property type="entry name" value="von Willebrand factor, type A domain"/>
    <property type="match status" value="1"/>
</dbReference>
<dbReference type="SUPFAM" id="SSF48452">
    <property type="entry name" value="TPR-like"/>
    <property type="match status" value="1"/>
</dbReference>
<feature type="compositionally biased region" description="Basic and acidic residues" evidence="2">
    <location>
        <begin position="516"/>
        <end position="543"/>
    </location>
</feature>
<dbReference type="InterPro" id="IPR050768">
    <property type="entry name" value="UPF0353/GerABKA_families"/>
</dbReference>
<dbReference type="PROSITE" id="PS50293">
    <property type="entry name" value="TPR_REGION"/>
    <property type="match status" value="1"/>
</dbReference>
<dbReference type="STRING" id="84531.LA76x_4146"/>
<dbReference type="InterPro" id="IPR011990">
    <property type="entry name" value="TPR-like_helical_dom_sf"/>
</dbReference>
<feature type="compositionally biased region" description="Basic and acidic residues" evidence="2">
    <location>
        <begin position="560"/>
        <end position="582"/>
    </location>
</feature>
<feature type="transmembrane region" description="Helical" evidence="3">
    <location>
        <begin position="26"/>
        <end position="42"/>
    </location>
</feature>
<dbReference type="PROSITE" id="PS50234">
    <property type="entry name" value="VWFA"/>
    <property type="match status" value="1"/>
</dbReference>
<sequence>MAASEAGMNPSLWLQNLAPLQFLRPHWLWALLALPLLAWVWRRRRNRSSVWRSAVDPHLLPHLLDGRDGRRSRFAAATAVFAYALAVLALSGPSWRQSEQPLWQGSTPLVIALDLSSRTLAGDLPPTRLAQARAKLATLLKLRDGGQIGLVVYADDAYTVAPLTDDARNVAVFLDALSPDVMPGDGQRGDRGIEWSARLLAQAGFERGEIVLMTDRADAAARRAAARAADRGYRVSVLGLGGETATPFQRPDGSIVNVKLDADSLRSLAADGEGRYASIGRGDEDLQTLRLLAPDVSDAGSARGEKSLAREDNGYWLLPLLMLLALFAFRRRSGVAAVVLVCLCWPAMQPAQAQGLWQRPDQAAHERMREGTQAYRKGEFERAGELYQRAQGADAQYNLGNALARQGRYPDAIAAYDRALKLQPGMADALANKRAVAAAMKRPPPPKGGDGKNPPKSQDGKSGQSDSQNQDSQQGGQPQNSPSSPKPSPPKPSQPKPSQDSGDPDQSQSNPGGESKPSDSEAQRKADAAQRERMQRELARQGKDPAQQPAAGRKPGQETPVERERRLANEAWLKRVPDDPGGLLREKFKIEYERRQMDALRGD</sequence>
<keyword evidence="1" id="KW-0802">TPR repeat</keyword>
<keyword evidence="3" id="KW-0472">Membrane</keyword>
<dbReference type="InterPro" id="IPR019734">
    <property type="entry name" value="TPR_rpt"/>
</dbReference>
<dbReference type="AlphaFoldDB" id="A0A0S2FFH1"/>
<feature type="domain" description="VWFA" evidence="4">
    <location>
        <begin position="108"/>
        <end position="296"/>
    </location>
</feature>
<dbReference type="Proteomes" id="UP000060787">
    <property type="component" value="Chromosome"/>
</dbReference>
<evidence type="ECO:0000256" key="3">
    <source>
        <dbReference type="SAM" id="Phobius"/>
    </source>
</evidence>
<dbReference type="EMBL" id="CP011129">
    <property type="protein sequence ID" value="ALN82262.1"/>
    <property type="molecule type" value="Genomic_DNA"/>
</dbReference>
<feature type="repeat" description="TPR" evidence="1">
    <location>
        <begin position="393"/>
        <end position="426"/>
    </location>
</feature>
<keyword evidence="6" id="KW-1185">Reference proteome</keyword>
<accession>A0A0S2FFH1</accession>
<dbReference type="eggNOG" id="COG0457">
    <property type="taxonomic scope" value="Bacteria"/>
</dbReference>
<dbReference type="PROSITE" id="PS50005">
    <property type="entry name" value="TPR"/>
    <property type="match status" value="1"/>
</dbReference>
<keyword evidence="3" id="KW-1133">Transmembrane helix</keyword>
<feature type="compositionally biased region" description="Low complexity" evidence="2">
    <location>
        <begin position="496"/>
        <end position="511"/>
    </location>
</feature>
<dbReference type="InterPro" id="IPR002035">
    <property type="entry name" value="VWF_A"/>
</dbReference>
<dbReference type="InterPro" id="IPR036465">
    <property type="entry name" value="vWFA_dom_sf"/>
</dbReference>
<dbReference type="KEGG" id="lab:LA76x_4146"/>